<dbReference type="GO" id="GO:0005737">
    <property type="term" value="C:cytoplasm"/>
    <property type="evidence" value="ECO:0007669"/>
    <property type="project" value="TreeGrafter"/>
</dbReference>
<evidence type="ECO:0000259" key="2">
    <source>
        <dbReference type="PROSITE" id="PS51411"/>
    </source>
</evidence>
<evidence type="ECO:0000256" key="1">
    <source>
        <dbReference type="SAM" id="MobiDB-lite"/>
    </source>
</evidence>
<evidence type="ECO:0000313" key="4">
    <source>
        <dbReference type="Proteomes" id="UP000824073"/>
    </source>
</evidence>
<evidence type="ECO:0000313" key="3">
    <source>
        <dbReference type="EMBL" id="HIU43640.1"/>
    </source>
</evidence>
<feature type="compositionally biased region" description="Basic and acidic residues" evidence="1">
    <location>
        <begin position="319"/>
        <end position="343"/>
    </location>
</feature>
<feature type="region of interest" description="Disordered" evidence="1">
    <location>
        <begin position="276"/>
        <end position="403"/>
    </location>
</feature>
<dbReference type="EMBL" id="DVMR01000042">
    <property type="protein sequence ID" value="HIU43640.1"/>
    <property type="molecule type" value="Genomic_DNA"/>
</dbReference>
<dbReference type="AlphaFoldDB" id="A0A9D1ITK6"/>
<comment type="caution">
    <text evidence="3">The sequence shown here is derived from an EMBL/GenBank/DDBJ whole genome shotgun (WGS) entry which is preliminary data.</text>
</comment>
<feature type="compositionally biased region" description="Basic residues" evidence="1">
    <location>
        <begin position="369"/>
        <end position="381"/>
    </location>
</feature>
<dbReference type="PANTHER" id="PTHR43830">
    <property type="entry name" value="PROTEIN PSP1"/>
    <property type="match status" value="1"/>
</dbReference>
<reference evidence="3" key="1">
    <citation type="submission" date="2020-10" db="EMBL/GenBank/DDBJ databases">
        <authorList>
            <person name="Gilroy R."/>
        </authorList>
    </citation>
    <scope>NUCLEOTIDE SEQUENCE</scope>
    <source>
        <strain evidence="3">CHK191-8634</strain>
    </source>
</reference>
<name>A0A9D1ITK6_9CLOT</name>
<organism evidence="3 4">
    <name type="scientific">Candidatus Ventrousia excrementavium</name>
    <dbReference type="NCBI Taxonomy" id="2840961"/>
    <lineage>
        <taxon>Bacteria</taxon>
        <taxon>Bacillati</taxon>
        <taxon>Bacillota</taxon>
        <taxon>Clostridia</taxon>
        <taxon>Eubacteriales</taxon>
        <taxon>Clostridiaceae</taxon>
        <taxon>Clostridiaceae incertae sedis</taxon>
        <taxon>Candidatus Ventrousia</taxon>
    </lineage>
</organism>
<accession>A0A9D1ITK6</accession>
<dbReference type="Proteomes" id="UP000824073">
    <property type="component" value="Unassembled WGS sequence"/>
</dbReference>
<reference evidence="3" key="2">
    <citation type="journal article" date="2021" name="PeerJ">
        <title>Extensive microbial diversity within the chicken gut microbiome revealed by metagenomics and culture.</title>
        <authorList>
            <person name="Gilroy R."/>
            <person name="Ravi A."/>
            <person name="Getino M."/>
            <person name="Pursley I."/>
            <person name="Horton D.L."/>
            <person name="Alikhan N.F."/>
            <person name="Baker D."/>
            <person name="Gharbi K."/>
            <person name="Hall N."/>
            <person name="Watson M."/>
            <person name="Adriaenssens E.M."/>
            <person name="Foster-Nyarko E."/>
            <person name="Jarju S."/>
            <person name="Secka A."/>
            <person name="Antonio M."/>
            <person name="Oren A."/>
            <person name="Chaudhuri R.R."/>
            <person name="La Ragione R."/>
            <person name="Hildebrand F."/>
            <person name="Pallen M.J."/>
        </authorList>
    </citation>
    <scope>NUCLEOTIDE SEQUENCE</scope>
    <source>
        <strain evidence="3">CHK191-8634</strain>
    </source>
</reference>
<dbReference type="InterPro" id="IPR007557">
    <property type="entry name" value="PSP1_C"/>
</dbReference>
<dbReference type="NCBIfam" id="NF041131">
    <property type="entry name" value="RicT_YaaT_fam"/>
    <property type="match status" value="1"/>
</dbReference>
<sequence length="403" mass="44282">MTEVIGVRFKKVGKVYFFDPAGLQVSVGDHVIVETARGIESGEVATANHEVSDELIVKPLKRVVRKANEHDLAVIEENSRLEKDAFRICEEKIAKHRLDMKLVAVEYAFDHSKILFYFSADGRIDFRELVKDLASVFRTRIELRQIGVRDEAKMIGGLGYCGRPLCCTTFLDDFQPVSINMAKEQGLSLNPSKISGTCGRLMCCLKYESEAYKELIRSSPKVDTEVDTPQGRGTVMDVSLLKGCCKVRLHNSPDSPVVFPCAECGFPGHEPVISSEPAAAEPVSESSAAGGAQYRTPKPRNEQSSRPRNTQNKNAPRPPRNDKGARPPREKRPQSEQTARPKEPAVPAANDAGGQTGGVPQKERSASSSHRRRHRGGRGGQRRSSESRQSENAQSGASDSQQA</sequence>
<feature type="compositionally biased region" description="Low complexity" evidence="1">
    <location>
        <begin position="276"/>
        <end position="292"/>
    </location>
</feature>
<proteinExistence type="predicted"/>
<dbReference type="PANTHER" id="PTHR43830:SF3">
    <property type="entry name" value="PROTEIN PSP1"/>
    <property type="match status" value="1"/>
</dbReference>
<feature type="domain" description="PSP1 C-terminal" evidence="2">
    <location>
        <begin position="61"/>
        <end position="146"/>
    </location>
</feature>
<dbReference type="Pfam" id="PF04468">
    <property type="entry name" value="PSP1"/>
    <property type="match status" value="1"/>
</dbReference>
<gene>
    <name evidence="3" type="ORF">IAB67_05000</name>
</gene>
<dbReference type="PROSITE" id="PS51411">
    <property type="entry name" value="PSP1_C"/>
    <property type="match status" value="1"/>
</dbReference>
<protein>
    <submittedName>
        <fullName evidence="3">Stage 0 sporulation protein</fullName>
    </submittedName>
</protein>
<dbReference type="InterPro" id="IPR047767">
    <property type="entry name" value="PSP1-like"/>
</dbReference>